<keyword evidence="3" id="KW-1185">Reference proteome</keyword>
<feature type="region of interest" description="Disordered" evidence="1">
    <location>
        <begin position="1"/>
        <end position="33"/>
    </location>
</feature>
<evidence type="ECO:0000313" key="3">
    <source>
        <dbReference type="Proteomes" id="UP000593562"/>
    </source>
</evidence>
<organism evidence="2 3">
    <name type="scientific">Tripterygium wilfordii</name>
    <name type="common">Thunder God vine</name>
    <dbReference type="NCBI Taxonomy" id="458696"/>
    <lineage>
        <taxon>Eukaryota</taxon>
        <taxon>Viridiplantae</taxon>
        <taxon>Streptophyta</taxon>
        <taxon>Embryophyta</taxon>
        <taxon>Tracheophyta</taxon>
        <taxon>Spermatophyta</taxon>
        <taxon>Magnoliopsida</taxon>
        <taxon>eudicotyledons</taxon>
        <taxon>Gunneridae</taxon>
        <taxon>Pentapetalae</taxon>
        <taxon>rosids</taxon>
        <taxon>fabids</taxon>
        <taxon>Celastrales</taxon>
        <taxon>Celastraceae</taxon>
        <taxon>Tripterygium</taxon>
    </lineage>
</organism>
<dbReference type="FunCoup" id="A0A7J7DJQ5">
    <property type="interactions" value="5"/>
</dbReference>
<sequence length="83" mass="9012">MMESEQVLAKKEMKVEIPSESDTKVTQTYSGLTRQPSVPKTNCLCSPTSHAGSFRCRLHRAPTLQRTKSTGAAAKEASSVADE</sequence>
<protein>
    <recommendedName>
        <fullName evidence="4">Serine-rich protein-related</fullName>
    </recommendedName>
</protein>
<feature type="region of interest" description="Disordered" evidence="1">
    <location>
        <begin position="63"/>
        <end position="83"/>
    </location>
</feature>
<dbReference type="InParanoid" id="A0A7J7DJQ5"/>
<dbReference type="EMBL" id="JAAARO010000006">
    <property type="protein sequence ID" value="KAF5746557.1"/>
    <property type="molecule type" value="Genomic_DNA"/>
</dbReference>
<proteinExistence type="predicted"/>
<dbReference type="PANTHER" id="PTHR33132">
    <property type="entry name" value="OSJNBB0118P14.9 PROTEIN"/>
    <property type="match status" value="1"/>
</dbReference>
<dbReference type="AlphaFoldDB" id="A0A7J7DJQ5"/>
<feature type="compositionally biased region" description="Basic and acidic residues" evidence="1">
    <location>
        <begin position="8"/>
        <end position="23"/>
    </location>
</feature>
<dbReference type="PANTHER" id="PTHR33132:SF92">
    <property type="entry name" value="SERINE-RICH PROTEIN"/>
    <property type="match status" value="1"/>
</dbReference>
<reference evidence="2 3" key="1">
    <citation type="journal article" date="2020" name="Nat. Commun.">
        <title>Genome of Tripterygium wilfordii and identification of cytochrome P450 involved in triptolide biosynthesis.</title>
        <authorList>
            <person name="Tu L."/>
            <person name="Su P."/>
            <person name="Zhang Z."/>
            <person name="Gao L."/>
            <person name="Wang J."/>
            <person name="Hu T."/>
            <person name="Zhou J."/>
            <person name="Zhang Y."/>
            <person name="Zhao Y."/>
            <person name="Liu Y."/>
            <person name="Song Y."/>
            <person name="Tong Y."/>
            <person name="Lu Y."/>
            <person name="Yang J."/>
            <person name="Xu C."/>
            <person name="Jia M."/>
            <person name="Peters R.J."/>
            <person name="Huang L."/>
            <person name="Gao W."/>
        </authorList>
    </citation>
    <scope>NUCLEOTIDE SEQUENCE [LARGE SCALE GENOMIC DNA]</scope>
    <source>
        <strain evidence="3">cv. XIE 37</strain>
        <tissue evidence="2">Leaf</tissue>
    </source>
</reference>
<evidence type="ECO:0000256" key="1">
    <source>
        <dbReference type="SAM" id="MobiDB-lite"/>
    </source>
</evidence>
<accession>A0A7J7DJQ5</accession>
<evidence type="ECO:0000313" key="2">
    <source>
        <dbReference type="EMBL" id="KAF5746557.1"/>
    </source>
</evidence>
<comment type="caution">
    <text evidence="2">The sequence shown here is derived from an EMBL/GenBank/DDBJ whole genome shotgun (WGS) entry which is preliminary data.</text>
</comment>
<evidence type="ECO:0008006" key="4">
    <source>
        <dbReference type="Google" id="ProtNLM"/>
    </source>
</evidence>
<name>A0A7J7DJQ5_TRIWF</name>
<feature type="compositionally biased region" description="Polar residues" evidence="1">
    <location>
        <begin position="24"/>
        <end position="33"/>
    </location>
</feature>
<dbReference type="Proteomes" id="UP000593562">
    <property type="component" value="Unassembled WGS sequence"/>
</dbReference>
<gene>
    <name evidence="2" type="ORF">HS088_TW06G00728</name>
</gene>